<feature type="compositionally biased region" description="Basic and acidic residues" evidence="1">
    <location>
        <begin position="802"/>
        <end position="814"/>
    </location>
</feature>
<feature type="compositionally biased region" description="Polar residues" evidence="1">
    <location>
        <begin position="994"/>
        <end position="1012"/>
    </location>
</feature>
<dbReference type="PANTHER" id="PTHR33870:SF4">
    <property type="entry name" value="CARDIOMYOPATHY-ASSOCIATED PROTEIN"/>
    <property type="match status" value="1"/>
</dbReference>
<feature type="region of interest" description="Disordered" evidence="1">
    <location>
        <begin position="1132"/>
        <end position="1153"/>
    </location>
</feature>
<feature type="compositionally biased region" description="Polar residues" evidence="1">
    <location>
        <begin position="861"/>
        <end position="870"/>
    </location>
</feature>
<feature type="compositionally biased region" description="Acidic residues" evidence="1">
    <location>
        <begin position="227"/>
        <end position="257"/>
    </location>
</feature>
<feature type="compositionally biased region" description="Polar residues" evidence="1">
    <location>
        <begin position="1444"/>
        <end position="1468"/>
    </location>
</feature>
<feature type="compositionally biased region" description="Polar residues" evidence="1">
    <location>
        <begin position="526"/>
        <end position="544"/>
    </location>
</feature>
<feature type="region of interest" description="Disordered" evidence="1">
    <location>
        <begin position="602"/>
        <end position="661"/>
    </location>
</feature>
<reference evidence="3" key="1">
    <citation type="submission" date="2023-04" db="EMBL/GenBank/DDBJ databases">
        <authorList>
            <person name="Vijverberg K."/>
            <person name="Xiong W."/>
            <person name="Schranz E."/>
        </authorList>
    </citation>
    <scope>NUCLEOTIDE SEQUENCE</scope>
</reference>
<name>A0AA35ZRJ3_LACSI</name>
<feature type="region of interest" description="Disordered" evidence="1">
    <location>
        <begin position="226"/>
        <end position="381"/>
    </location>
</feature>
<feature type="compositionally biased region" description="Acidic residues" evidence="1">
    <location>
        <begin position="334"/>
        <end position="347"/>
    </location>
</feature>
<protein>
    <submittedName>
        <fullName evidence="3">Uncharacterized protein</fullName>
    </submittedName>
</protein>
<feature type="region of interest" description="Disordered" evidence="1">
    <location>
        <begin position="526"/>
        <end position="584"/>
    </location>
</feature>
<sequence>MGPELFKKYASSSMKIFYRSLLRHPFLVGMVFILIWMHRLFPSFFSFLLSSSPVIVSTAVLLGTLLSFGQPNIPEIEKEPKSEQYEIQKLESKVMSQTETVERDGNFASEATNISRIEVGEKSFEVFNSVNDDNSCVEVNKPLYLVDDGEFVTEENCENSQFEEDQLVDEAKNEIDEVKVVLGSHYSPLKQSEDEHIVLESDDKLWEGSADPLNSDPALLWKRVEGDGYDEDEDDDDDDDDDDEGDDDDDDDDDDSGSDLAESSSPDASMADIIPMLDELHPLLSEEQEIRQEHNDDEDGMINHEDSEHSLESSESSSESNDEDVNEDHKDEQVGEEDEDDEEEEEDKESKHTDKEDEPRSAITWTEDDQKNLMNLGTSEMERNRRLENLIARRRARKTMRMQAENNLIDLESADLPWSIPPISTTRSNPFDYDSQDNIPGSAPSVLLKRRNPFDLPYDPNEEKPDLVGDTFQQEFAGFQPKEPFFRRHESFNVGPSNFGALRSERQETKLRPYFVPERTFQRQFSGISDSKVSSVPDTESVSSAGDLENKDHEDEQSLEQELVSEKDQEHEHEELISESHERPYFVPEHVASLAYERQLSGVSDSKLSSIPDTESVSSASDLENKDHIEDDHHSLEPELVSEKDQEHEHEELISESHERPYFVPEHVASLAYERQSSGVSDSKLSSISDTDSVSSADDLENKDHIDLSQEPELISFEDDIDGNVESVQVTEGDERLHEDEISVGNVMNQEEVVNVVSIMAEAVHSSRASSLSSSDEVSEQVYNEKDGDEVASSVSETSSYFEEHGSLIERSEIDVTSLSVEESHPKEPVYDTSPRSVTRNLSSSSISNDLQAISERHASFSGQDSQETAPKTETDCHGNDVELIDSSAADEVGSRSITNRDLNDLELNLEPSVVDDHLHKDESFQHTDDQHQSSSSADVLLDMDASHQPEQVEVSSSNFNEKSHENTQQEEVISQPEEDDPEELQVQEPKQGEVTSSNGETYGNPNPTHHQFVSEEEEEAIPQPQEEVPLLDTTANKQSEENTELVQVQITSNNLDNLQIEEPQNDISRSIDSVLNAKFDVVETEEPGKRVDPDVPDNIEDVDEIHEMDETFLVELDAVGDFSVNNDLVSTSNEMKHDPHAFETKLSADEDSYSKDLGSVLNVMEQPAHALEHDLETKHSGDEHSYPKDQESSLNEKKEDSHDLETKCSADEDSYSKDLGLEQNPHSLERDLETNKHSEDLGATLDEMKQNPHDLETKLSGDEVLGSTLKEMKQDPDASEHDIETKHSGDEDSYSKDLGLSLDDLETKLSEDEESYSEAIGSTLNEMRVQKPEASGHALETFYSVDEYAFSKFVESALNEMKQEPQALEHVLETNPSADEDLYPINLSKTKLNMDEEQVLESQNEKESSNIEVAGASEAEAFKTKLTNNNTNELLALPKETESNFASASMVNHGTENASSTSNTDKE</sequence>
<gene>
    <name evidence="3" type="ORF">LSALG_LOCUS36377</name>
</gene>
<feature type="compositionally biased region" description="Basic and acidic residues" evidence="1">
    <location>
        <begin position="623"/>
        <end position="661"/>
    </location>
</feature>
<feature type="transmembrane region" description="Helical" evidence="2">
    <location>
        <begin position="44"/>
        <end position="68"/>
    </location>
</feature>
<feature type="region of interest" description="Disordered" evidence="1">
    <location>
        <begin position="1169"/>
        <end position="1300"/>
    </location>
</feature>
<evidence type="ECO:0000256" key="2">
    <source>
        <dbReference type="SAM" id="Phobius"/>
    </source>
</evidence>
<organism evidence="3 4">
    <name type="scientific">Lactuca saligna</name>
    <name type="common">Willowleaf lettuce</name>
    <dbReference type="NCBI Taxonomy" id="75948"/>
    <lineage>
        <taxon>Eukaryota</taxon>
        <taxon>Viridiplantae</taxon>
        <taxon>Streptophyta</taxon>
        <taxon>Embryophyta</taxon>
        <taxon>Tracheophyta</taxon>
        <taxon>Spermatophyta</taxon>
        <taxon>Magnoliopsida</taxon>
        <taxon>eudicotyledons</taxon>
        <taxon>Gunneridae</taxon>
        <taxon>Pentapetalae</taxon>
        <taxon>asterids</taxon>
        <taxon>campanulids</taxon>
        <taxon>Asterales</taxon>
        <taxon>Asteraceae</taxon>
        <taxon>Cichorioideae</taxon>
        <taxon>Cichorieae</taxon>
        <taxon>Lactucinae</taxon>
        <taxon>Lactuca</taxon>
    </lineage>
</organism>
<feature type="compositionally biased region" description="Basic and acidic residues" evidence="1">
    <location>
        <begin position="1135"/>
        <end position="1153"/>
    </location>
</feature>
<feature type="region of interest" description="Disordered" evidence="1">
    <location>
        <begin position="765"/>
        <end position="879"/>
    </location>
</feature>
<proteinExistence type="predicted"/>
<feature type="compositionally biased region" description="Polar residues" evidence="1">
    <location>
        <begin position="602"/>
        <end position="622"/>
    </location>
</feature>
<keyword evidence="2" id="KW-0812">Transmembrane</keyword>
<feature type="compositionally biased region" description="Basic and acidic residues" evidence="1">
    <location>
        <begin position="1228"/>
        <end position="1262"/>
    </location>
</feature>
<evidence type="ECO:0000313" key="3">
    <source>
        <dbReference type="EMBL" id="CAI9297570.1"/>
    </source>
</evidence>
<feature type="compositionally biased region" description="Basic and acidic residues" evidence="1">
    <location>
        <begin position="301"/>
        <end position="312"/>
    </location>
</feature>
<feature type="region of interest" description="Disordered" evidence="1">
    <location>
        <begin position="949"/>
        <end position="1044"/>
    </location>
</feature>
<keyword evidence="2" id="KW-1133">Transmembrane helix</keyword>
<feature type="region of interest" description="Disordered" evidence="1">
    <location>
        <begin position="1440"/>
        <end position="1468"/>
    </location>
</feature>
<keyword evidence="2" id="KW-0472">Membrane</keyword>
<evidence type="ECO:0000256" key="1">
    <source>
        <dbReference type="SAM" id="MobiDB-lite"/>
    </source>
</evidence>
<feature type="compositionally biased region" description="Low complexity" evidence="1">
    <location>
        <begin position="766"/>
        <end position="776"/>
    </location>
</feature>
<feature type="compositionally biased region" description="Low complexity" evidence="1">
    <location>
        <begin position="677"/>
        <end position="697"/>
    </location>
</feature>
<dbReference type="Proteomes" id="UP001177003">
    <property type="component" value="Chromosome 8"/>
</dbReference>
<feature type="compositionally biased region" description="Basic and acidic residues" evidence="1">
    <location>
        <begin position="348"/>
        <end position="360"/>
    </location>
</feature>
<accession>A0AA35ZRJ3</accession>
<feature type="compositionally biased region" description="Polar residues" evidence="1">
    <location>
        <begin position="834"/>
        <end position="852"/>
    </location>
</feature>
<feature type="compositionally biased region" description="Basic and acidic residues" evidence="1">
    <location>
        <begin position="1271"/>
        <end position="1296"/>
    </location>
</feature>
<feature type="compositionally biased region" description="Basic and acidic residues" evidence="1">
    <location>
        <begin position="564"/>
        <end position="584"/>
    </location>
</feature>
<dbReference type="EMBL" id="OX465084">
    <property type="protein sequence ID" value="CAI9297570.1"/>
    <property type="molecule type" value="Genomic_DNA"/>
</dbReference>
<dbReference type="PANTHER" id="PTHR33870">
    <property type="entry name" value="CARDIOMYOPATHY-ASSOCIATED PROTEIN"/>
    <property type="match status" value="1"/>
</dbReference>
<evidence type="ECO:0000313" key="4">
    <source>
        <dbReference type="Proteomes" id="UP001177003"/>
    </source>
</evidence>
<keyword evidence="4" id="KW-1185">Reference proteome</keyword>
<feature type="compositionally biased region" description="Basic and acidic residues" evidence="1">
    <location>
        <begin position="1171"/>
        <end position="1221"/>
    </location>
</feature>
<feature type="transmembrane region" description="Helical" evidence="2">
    <location>
        <begin position="21"/>
        <end position="38"/>
    </location>
</feature>
<feature type="region of interest" description="Disordered" evidence="1">
    <location>
        <begin position="674"/>
        <end position="722"/>
    </location>
</feature>
<feature type="compositionally biased region" description="Acidic residues" evidence="1">
    <location>
        <begin position="977"/>
        <end position="986"/>
    </location>
</feature>